<accession>A0A9W8Q6J3</accession>
<feature type="compositionally biased region" description="Acidic residues" evidence="1">
    <location>
        <begin position="21"/>
        <end position="37"/>
    </location>
</feature>
<dbReference type="KEGG" id="amus:LMH87_004473"/>
<dbReference type="GeneID" id="80891632"/>
<gene>
    <name evidence="2" type="ORF">LMH87_004473</name>
</gene>
<proteinExistence type="predicted"/>
<dbReference type="EMBL" id="JAJHUN010000011">
    <property type="protein sequence ID" value="KAJ4145627.1"/>
    <property type="molecule type" value="Genomic_DNA"/>
</dbReference>
<evidence type="ECO:0000313" key="3">
    <source>
        <dbReference type="Proteomes" id="UP001144673"/>
    </source>
</evidence>
<name>A0A9W8Q6J3_AKAMU</name>
<dbReference type="RefSeq" id="XP_056049297.1">
    <property type="nucleotide sequence ID" value="XM_056195694.1"/>
</dbReference>
<feature type="region of interest" description="Disordered" evidence="1">
    <location>
        <begin position="21"/>
        <end position="51"/>
    </location>
</feature>
<keyword evidence="3" id="KW-1185">Reference proteome</keyword>
<organism evidence="2 3">
    <name type="scientific">Akanthomyces muscarius</name>
    <name type="common">Entomopathogenic fungus</name>
    <name type="synonym">Lecanicillium muscarium</name>
    <dbReference type="NCBI Taxonomy" id="2231603"/>
    <lineage>
        <taxon>Eukaryota</taxon>
        <taxon>Fungi</taxon>
        <taxon>Dikarya</taxon>
        <taxon>Ascomycota</taxon>
        <taxon>Pezizomycotina</taxon>
        <taxon>Sordariomycetes</taxon>
        <taxon>Hypocreomycetidae</taxon>
        <taxon>Hypocreales</taxon>
        <taxon>Cordycipitaceae</taxon>
        <taxon>Akanthomyces</taxon>
    </lineage>
</organism>
<dbReference type="Proteomes" id="UP001144673">
    <property type="component" value="Chromosome 2"/>
</dbReference>
<dbReference type="AlphaFoldDB" id="A0A9W8Q6J3"/>
<protein>
    <recommendedName>
        <fullName evidence="4">F-box domain-containing protein</fullName>
    </recommendedName>
</protein>
<reference evidence="2" key="1">
    <citation type="journal article" date="2023" name="Access Microbiol">
        <title>De-novo genome assembly for Akanthomyces muscarius, a biocontrol agent of insect agricultural pests.</title>
        <authorList>
            <person name="Erdos Z."/>
            <person name="Studholme D.J."/>
            <person name="Raymond B."/>
            <person name="Sharma M."/>
        </authorList>
    </citation>
    <scope>NUCLEOTIDE SEQUENCE</scope>
    <source>
        <strain evidence="2">Ve6</strain>
    </source>
</reference>
<evidence type="ECO:0008006" key="4">
    <source>
        <dbReference type="Google" id="ProtNLM"/>
    </source>
</evidence>
<evidence type="ECO:0000256" key="1">
    <source>
        <dbReference type="SAM" id="MobiDB-lite"/>
    </source>
</evidence>
<sequence length="820" mass="92139">MNLSEYFRSFALAVGWLSDTEGDDDSGLPQGDVEESEGQSPGTEYSTETNSTETTFYDIASHGPSLSDLPVEMFGMVIARLSRQDVKHLRLVNRECEAKVSTHYFMEVVIPFRSQFFDSSATDGGRAIKNMSTTMLSKGGRVFGEFGHLIRRFALSLELDEGALEYPPLKPKQDVIRTFWGLYRWPHARYSRYQDVSNMENDADEFREMKKALRCLSHVTTLGLCSDVGLGFLSGPMVQARHNTIRHRVFQDPDWRRQKEKRKITPLPVITVGETLPASSPVPRATGATAHDWKTGVLQAMLQNAEFKEEQMQAALNLLLVSENLSAVSDIDFDESHEPEPPKETEPDELWDLLPVFRPIFHPPASAVNKRQKRVSDYALAPSALTLPQKEMLLELEWAHRAMTQSFILSTVDCSGEGCFQHLTTFNVAKIPSSHLHILSRPDFWKSFPTLKNLSLGVVADWRRVYVPSPGCVDEMSVSPLHAVPLVHALIKDYISVESKIENFHFEWICGGELASGCHQRNQYILPAPFFASPEDMARPVMARVGADSDLLRLPYVKNLSLKNCWVAPHVLLQSLRDFALFSLERVEFEGVSLSVMPSTLEDPLPTSLFQLGGGSNSFTFWHDRFPLKQPSWLSWAGLIEHFSPSCKVRDALNRGDATARERIADARLNTLDELARIIPDARELPDEEGSYKLDSITFKSCGYVSLDHENFRIDAMIPVSKLALLTDMLPTHSEFTPVMQHCKDTLVGRTVSFGMLNDSTPLRDVFCMSMGWEGVYDVKVIRAARADGCRIPGAGRFSGTLAKDDIGVKPEMNKRRLFV</sequence>
<evidence type="ECO:0000313" key="2">
    <source>
        <dbReference type="EMBL" id="KAJ4145627.1"/>
    </source>
</evidence>
<comment type="caution">
    <text evidence="2">The sequence shown here is derived from an EMBL/GenBank/DDBJ whole genome shotgun (WGS) entry which is preliminary data.</text>
</comment>